<dbReference type="AlphaFoldDB" id="A0A2K2BUC9"/>
<keyword evidence="3" id="KW-1185">Reference proteome</keyword>
<dbReference type="EMBL" id="CM009290">
    <property type="protein sequence ID" value="PNT53392.1"/>
    <property type="molecule type" value="Genomic_DNA"/>
</dbReference>
<reference evidence="2 3" key="1">
    <citation type="journal article" date="2006" name="Science">
        <title>The genome of black cottonwood, Populus trichocarpa (Torr. &amp; Gray).</title>
        <authorList>
            <person name="Tuskan G.A."/>
            <person name="Difazio S."/>
            <person name="Jansson S."/>
            <person name="Bohlmann J."/>
            <person name="Grigoriev I."/>
            <person name="Hellsten U."/>
            <person name="Putnam N."/>
            <person name="Ralph S."/>
            <person name="Rombauts S."/>
            <person name="Salamov A."/>
            <person name="Schein J."/>
            <person name="Sterck L."/>
            <person name="Aerts A."/>
            <person name="Bhalerao R.R."/>
            <person name="Bhalerao R.P."/>
            <person name="Blaudez D."/>
            <person name="Boerjan W."/>
            <person name="Brun A."/>
            <person name="Brunner A."/>
            <person name="Busov V."/>
            <person name="Campbell M."/>
            <person name="Carlson J."/>
            <person name="Chalot M."/>
            <person name="Chapman J."/>
            <person name="Chen G.L."/>
            <person name="Cooper D."/>
            <person name="Coutinho P.M."/>
            <person name="Couturier J."/>
            <person name="Covert S."/>
            <person name="Cronk Q."/>
            <person name="Cunningham R."/>
            <person name="Davis J."/>
            <person name="Degroeve S."/>
            <person name="Dejardin A."/>
            <person name="Depamphilis C."/>
            <person name="Detter J."/>
            <person name="Dirks B."/>
            <person name="Dubchak I."/>
            <person name="Duplessis S."/>
            <person name="Ehlting J."/>
            <person name="Ellis B."/>
            <person name="Gendler K."/>
            <person name="Goodstein D."/>
            <person name="Gribskov M."/>
            <person name="Grimwood J."/>
            <person name="Groover A."/>
            <person name="Gunter L."/>
            <person name="Hamberger B."/>
            <person name="Heinze B."/>
            <person name="Helariutta Y."/>
            <person name="Henrissat B."/>
            <person name="Holligan D."/>
            <person name="Holt R."/>
            <person name="Huang W."/>
            <person name="Islam-Faridi N."/>
            <person name="Jones S."/>
            <person name="Jones-Rhoades M."/>
            <person name="Jorgensen R."/>
            <person name="Joshi C."/>
            <person name="Kangasjarvi J."/>
            <person name="Karlsson J."/>
            <person name="Kelleher C."/>
            <person name="Kirkpatrick R."/>
            <person name="Kirst M."/>
            <person name="Kohler A."/>
            <person name="Kalluri U."/>
            <person name="Larimer F."/>
            <person name="Leebens-Mack J."/>
            <person name="Leple J.C."/>
            <person name="Locascio P."/>
            <person name="Lou Y."/>
            <person name="Lucas S."/>
            <person name="Martin F."/>
            <person name="Montanini B."/>
            <person name="Napoli C."/>
            <person name="Nelson D.R."/>
            <person name="Nelson C."/>
            <person name="Nieminen K."/>
            <person name="Nilsson O."/>
            <person name="Pereda V."/>
            <person name="Peter G."/>
            <person name="Philippe R."/>
            <person name="Pilate G."/>
            <person name="Poliakov A."/>
            <person name="Razumovskaya J."/>
            <person name="Richardson P."/>
            <person name="Rinaldi C."/>
            <person name="Ritland K."/>
            <person name="Rouze P."/>
            <person name="Ryaboy D."/>
            <person name="Schmutz J."/>
            <person name="Schrader J."/>
            <person name="Segerman B."/>
            <person name="Shin H."/>
            <person name="Siddiqui A."/>
            <person name="Sterky F."/>
            <person name="Terry A."/>
            <person name="Tsai C.J."/>
            <person name="Uberbacher E."/>
            <person name="Unneberg P."/>
            <person name="Vahala J."/>
            <person name="Wall K."/>
            <person name="Wessler S."/>
            <person name="Yang G."/>
            <person name="Yin T."/>
            <person name="Douglas C."/>
            <person name="Marra M."/>
            <person name="Sandberg G."/>
            <person name="Van de Peer Y."/>
            <person name="Rokhsar D."/>
        </authorList>
    </citation>
    <scope>NUCLEOTIDE SEQUENCE [LARGE SCALE GENOMIC DNA]</scope>
    <source>
        <strain evidence="3">cv. Nisqually</strain>
    </source>
</reference>
<accession>A0A2K2BUC9</accession>
<protein>
    <submittedName>
        <fullName evidence="2">Uncharacterized protein</fullName>
    </submittedName>
</protein>
<organism evidence="2 3">
    <name type="scientific">Populus trichocarpa</name>
    <name type="common">Western balsam poplar</name>
    <name type="synonym">Populus balsamifera subsp. trichocarpa</name>
    <dbReference type="NCBI Taxonomy" id="3694"/>
    <lineage>
        <taxon>Eukaryota</taxon>
        <taxon>Viridiplantae</taxon>
        <taxon>Streptophyta</taxon>
        <taxon>Embryophyta</taxon>
        <taxon>Tracheophyta</taxon>
        <taxon>Spermatophyta</taxon>
        <taxon>Magnoliopsida</taxon>
        <taxon>eudicotyledons</taxon>
        <taxon>Gunneridae</taxon>
        <taxon>Pentapetalae</taxon>
        <taxon>rosids</taxon>
        <taxon>fabids</taxon>
        <taxon>Malpighiales</taxon>
        <taxon>Salicaceae</taxon>
        <taxon>Saliceae</taxon>
        <taxon>Populus</taxon>
    </lineage>
</organism>
<feature type="transmembrane region" description="Helical" evidence="1">
    <location>
        <begin position="6"/>
        <end position="36"/>
    </location>
</feature>
<keyword evidence="1" id="KW-1133">Transmembrane helix</keyword>
<dbReference type="Proteomes" id="UP000006729">
    <property type="component" value="Chromosome 1"/>
</dbReference>
<evidence type="ECO:0000313" key="2">
    <source>
        <dbReference type="EMBL" id="PNT53392.1"/>
    </source>
</evidence>
<keyword evidence="1" id="KW-0472">Membrane</keyword>
<name>A0A2K2BUC9_POPTR</name>
<keyword evidence="1" id="KW-0812">Transmembrane</keyword>
<dbReference type="InParanoid" id="A0A2K2BUC9"/>
<evidence type="ECO:0000256" key="1">
    <source>
        <dbReference type="SAM" id="Phobius"/>
    </source>
</evidence>
<evidence type="ECO:0000313" key="3">
    <source>
        <dbReference type="Proteomes" id="UP000006729"/>
    </source>
</evidence>
<proteinExistence type="predicted"/>
<gene>
    <name evidence="2" type="ORF">POPTR_001G083000</name>
</gene>
<sequence length="76" mass="8659">MVFWLIYKMAILLGIFLVLIWLVISELLVSILVIVIKMHASGFELFNIVCTGCSTGKLQRMVMITMTLVFEYISSI</sequence>